<feature type="compositionally biased region" description="Pro residues" evidence="1">
    <location>
        <begin position="875"/>
        <end position="897"/>
    </location>
</feature>
<organism evidence="2 3">
    <name type="scientific">Paraburkholderia phytofirmans OLGA172</name>
    <dbReference type="NCBI Taxonomy" id="1417228"/>
    <lineage>
        <taxon>Bacteria</taxon>
        <taxon>Pseudomonadati</taxon>
        <taxon>Pseudomonadota</taxon>
        <taxon>Betaproteobacteria</taxon>
        <taxon>Burkholderiales</taxon>
        <taxon>Burkholderiaceae</taxon>
        <taxon>Paraburkholderia</taxon>
    </lineage>
</organism>
<evidence type="ECO:0000313" key="3">
    <source>
        <dbReference type="Proteomes" id="UP000076852"/>
    </source>
</evidence>
<keyword evidence="3" id="KW-1185">Reference proteome</keyword>
<reference evidence="2 3" key="1">
    <citation type="journal article" date="2016" name="Gene">
        <title>PacBio SMRT assembly of a complex multi-replicon genome reveals chlorocatechol degradative operon in a region of genome plasticity.</title>
        <authorList>
            <person name="Ricker N."/>
            <person name="Shen S.Y."/>
            <person name="Goordial J."/>
            <person name="Jin S."/>
            <person name="Fulthorpe R.R."/>
        </authorList>
    </citation>
    <scope>NUCLEOTIDE SEQUENCE [LARGE SCALE GENOMIC DNA]</scope>
    <source>
        <strain evidence="2 3">OLGA172</strain>
    </source>
</reference>
<dbReference type="Proteomes" id="UP000076852">
    <property type="component" value="Chromosome 1"/>
</dbReference>
<dbReference type="EMBL" id="CP014578">
    <property type="protein sequence ID" value="ANB71918.1"/>
    <property type="molecule type" value="Genomic_DNA"/>
</dbReference>
<gene>
    <name evidence="2" type="ORF">AYM40_05670</name>
</gene>
<dbReference type="RefSeq" id="WP_063495373.1">
    <property type="nucleotide sequence ID" value="NZ_CP014578.1"/>
</dbReference>
<evidence type="ECO:0000256" key="1">
    <source>
        <dbReference type="SAM" id="MobiDB-lite"/>
    </source>
</evidence>
<accession>A0A160FJ35</accession>
<name>A0A160FJ35_9BURK</name>
<dbReference type="KEGG" id="buz:AYM40_05670"/>
<dbReference type="Gene3D" id="3.90.176.10">
    <property type="entry name" value="Toxin ADP-ribosyltransferase, Chain A, domain 1"/>
    <property type="match status" value="1"/>
</dbReference>
<feature type="region of interest" description="Disordered" evidence="1">
    <location>
        <begin position="857"/>
        <end position="897"/>
    </location>
</feature>
<proteinExistence type="predicted"/>
<feature type="compositionally biased region" description="Polar residues" evidence="1">
    <location>
        <begin position="860"/>
        <end position="874"/>
    </location>
</feature>
<dbReference type="OrthoDB" id="9007202at2"/>
<protein>
    <submittedName>
        <fullName evidence="2">Uncharacterized protein</fullName>
    </submittedName>
</protein>
<dbReference type="AlphaFoldDB" id="A0A160FJ35"/>
<sequence>MPASSTTSSGAVSDVSSASPFLSGVTPVELQGLLDTHDTQTLPNGVRLSRSSYQDEQNMGRLGRDLKQGLTGYPSGVQQFEQKVNGMQAQLGTLPPGEHEAYAGALATLDVAFRDSTDAGTRQRAGQQLSLLDSALRERSTSAGNDPVQRALGVFNSPVGAGYLTQAGDQRNLNGLTQLRDQFVAASTPASRQRYFSQAADLKNDLQHRIATAIDQHTKQEDGKWAEANAEVDRLLHEAEGVTGDPGKRHELIGRQLFSTNPGSGRDDLADRRLLAFTQRMQDDPALHDRLVDWSVEAGRKLNGYGVDAPKGYLDILNNLPPAGPDYVRDLADQYNAVLKDASHKDDSITPRARGEKLADQILEGTARFLLGMTPLAPITAAFDAHSSLSENARLGIDLSSGLLGLVAGEGAAAFSERLAAEGVGVAEAASREHLPGPHTPLDEKVPIPGASSVQPHNAGATGIQGEGPQGTAAPQGFVADPAVAEASQRINGTRSSLPDDYAVQPAPAALKPAPGQQGVLADNDGHYYITSGGKTYPARFDKDNGTWRVWQADNAYRPQYPVRLDADGNWQVHNDVGLRGGMNPAGAGPSGLQRPQPFERAYQVSTSTGTPPSTEMLQTLNPSTWTSAADRLLDDTEFTQKYRTAFDRLPIAQRQALRAWTHLDTSAGYSSDSSYEGINFELNLELRSRTHEADTTIRAQALQAGLGGLPKPSDESRLLRIADVRSDYASKFAPGDYVTNSPAFMSASSENFYPFSTLLHNEMTEDAGPGSAFALYDIQSKSATPFLVNITTLAKGEREWLFRPNTVFRVEEIATATSRDGTTVPRIGVRLAEVPITTPTYAKNIHTGVQELVYPPATSPTYTPLQPTRSPSLQIPPRPAPDEPPPPAHGDPNQPG</sequence>
<evidence type="ECO:0000313" key="2">
    <source>
        <dbReference type="EMBL" id="ANB71918.1"/>
    </source>
</evidence>